<dbReference type="OrthoDB" id="4586300at2759"/>
<name>A0A317SZD3_9PEZI</name>
<organism evidence="2 3">
    <name type="scientific">Tuber magnatum</name>
    <name type="common">white Piedmont truffle</name>
    <dbReference type="NCBI Taxonomy" id="42249"/>
    <lineage>
        <taxon>Eukaryota</taxon>
        <taxon>Fungi</taxon>
        <taxon>Dikarya</taxon>
        <taxon>Ascomycota</taxon>
        <taxon>Pezizomycotina</taxon>
        <taxon>Pezizomycetes</taxon>
        <taxon>Pezizales</taxon>
        <taxon>Tuberaceae</taxon>
        <taxon>Tuber</taxon>
    </lineage>
</organism>
<comment type="caution">
    <text evidence="2">The sequence shown here is derived from an EMBL/GenBank/DDBJ whole genome shotgun (WGS) entry which is preliminary data.</text>
</comment>
<evidence type="ECO:0000256" key="1">
    <source>
        <dbReference type="SAM" id="MobiDB-lite"/>
    </source>
</evidence>
<reference evidence="2 3" key="1">
    <citation type="submission" date="2018-03" db="EMBL/GenBank/DDBJ databases">
        <title>Genomes of Pezizomycetes fungi and the evolution of truffles.</title>
        <authorList>
            <person name="Murat C."/>
            <person name="Payen T."/>
            <person name="Noel B."/>
            <person name="Kuo A."/>
            <person name="Martin F.M."/>
        </authorList>
    </citation>
    <scope>NUCLEOTIDE SEQUENCE [LARGE SCALE GENOMIC DNA]</scope>
    <source>
        <strain evidence="2">091103-1</strain>
    </source>
</reference>
<evidence type="ECO:0000313" key="2">
    <source>
        <dbReference type="EMBL" id="PWW78591.1"/>
    </source>
</evidence>
<dbReference type="Proteomes" id="UP000246991">
    <property type="component" value="Unassembled WGS sequence"/>
</dbReference>
<dbReference type="AlphaFoldDB" id="A0A317SZD3"/>
<feature type="compositionally biased region" description="Low complexity" evidence="1">
    <location>
        <begin position="45"/>
        <end position="58"/>
    </location>
</feature>
<keyword evidence="3" id="KW-1185">Reference proteome</keyword>
<protein>
    <submittedName>
        <fullName evidence="2">Uncharacterized protein</fullName>
    </submittedName>
</protein>
<gene>
    <name evidence="2" type="ORF">C7212DRAFT_356632</name>
</gene>
<evidence type="ECO:0000313" key="3">
    <source>
        <dbReference type="Proteomes" id="UP000246991"/>
    </source>
</evidence>
<accession>A0A317SZD3</accession>
<sequence>MAEPEKPTLLQSIRRYTNAQISSALHSLIGLPSMIQPPTFSDMDTATSTLSQPTTSSSEEPQQAVVGRGDSEVERMISEEWKTMERQPFLRDPEEVFNCFLRSYLVGLKGMLAEETFWPRSGFGDVWAQGVCRSGEGEKDAAKGEGEVNEETELDAYAQLLPLSTRPGNKTGGAVVNSGGRGNIGVVSSVATTRSVTINGATKAEYILKRRFSDGQEEVLQKRVTRSS</sequence>
<proteinExistence type="predicted"/>
<feature type="region of interest" description="Disordered" evidence="1">
    <location>
        <begin position="39"/>
        <end position="70"/>
    </location>
</feature>
<dbReference type="EMBL" id="PYWC01000014">
    <property type="protein sequence ID" value="PWW78591.1"/>
    <property type="molecule type" value="Genomic_DNA"/>
</dbReference>